<evidence type="ECO:0000256" key="1">
    <source>
        <dbReference type="SAM" id="MobiDB-lite"/>
    </source>
</evidence>
<evidence type="ECO:0000256" key="2">
    <source>
        <dbReference type="SAM" id="Phobius"/>
    </source>
</evidence>
<keyword evidence="2" id="KW-1133">Transmembrane helix</keyword>
<evidence type="ECO:0000313" key="4">
    <source>
        <dbReference type="Proteomes" id="UP000239485"/>
    </source>
</evidence>
<feature type="region of interest" description="Disordered" evidence="1">
    <location>
        <begin position="1"/>
        <end position="63"/>
    </location>
</feature>
<dbReference type="Pfam" id="PF11241">
    <property type="entry name" value="DUF3043"/>
    <property type="match status" value="1"/>
</dbReference>
<evidence type="ECO:0008006" key="5">
    <source>
        <dbReference type="Google" id="ProtNLM"/>
    </source>
</evidence>
<sequence>MFGRAKEKQASPVPGEVAQTAPAGSHPVKPTGKGRPTPSRAEAQAARRRPLVPADRKAARTAARAAVREERARMHHALLTGDEKHLPARDKGPQKRLARDIVDSRRNVGEYFLMIALVALVLSFIAPTLGSPEVLFASTVLIYSTLVVVVVDSIVVSRRVKREAAERFGTVERGLGGYAVSRALQVRRLRRPVVMVRRGAPPR</sequence>
<name>A0A2S6IM62_9ACTN</name>
<dbReference type="InterPro" id="IPR021403">
    <property type="entry name" value="DUF3043"/>
</dbReference>
<dbReference type="Proteomes" id="UP000239485">
    <property type="component" value="Unassembled WGS sequence"/>
</dbReference>
<keyword evidence="2" id="KW-0812">Transmembrane</keyword>
<reference evidence="3 4" key="1">
    <citation type="submission" date="2018-02" db="EMBL/GenBank/DDBJ databases">
        <title>Genomic Encyclopedia of Archaeal and Bacterial Type Strains, Phase II (KMG-II): from individual species to whole genera.</title>
        <authorList>
            <person name="Goeker M."/>
        </authorList>
    </citation>
    <scope>NUCLEOTIDE SEQUENCE [LARGE SCALE GENOMIC DNA]</scope>
    <source>
        <strain evidence="3 4">DSM 22857</strain>
    </source>
</reference>
<accession>A0A2S6IM62</accession>
<feature type="transmembrane region" description="Helical" evidence="2">
    <location>
        <begin position="135"/>
        <end position="157"/>
    </location>
</feature>
<protein>
    <recommendedName>
        <fullName evidence="5">DUF3043 family protein</fullName>
    </recommendedName>
</protein>
<organism evidence="3 4">
    <name type="scientific">Kineococcus xinjiangensis</name>
    <dbReference type="NCBI Taxonomy" id="512762"/>
    <lineage>
        <taxon>Bacteria</taxon>
        <taxon>Bacillati</taxon>
        <taxon>Actinomycetota</taxon>
        <taxon>Actinomycetes</taxon>
        <taxon>Kineosporiales</taxon>
        <taxon>Kineosporiaceae</taxon>
        <taxon>Kineococcus</taxon>
    </lineage>
</organism>
<evidence type="ECO:0000313" key="3">
    <source>
        <dbReference type="EMBL" id="PPK95309.1"/>
    </source>
</evidence>
<keyword evidence="2" id="KW-0472">Membrane</keyword>
<gene>
    <name evidence="3" type="ORF">CLV92_106130</name>
</gene>
<dbReference type="EMBL" id="PTJD01000006">
    <property type="protein sequence ID" value="PPK95309.1"/>
    <property type="molecule type" value="Genomic_DNA"/>
</dbReference>
<comment type="caution">
    <text evidence="3">The sequence shown here is derived from an EMBL/GenBank/DDBJ whole genome shotgun (WGS) entry which is preliminary data.</text>
</comment>
<dbReference type="AlphaFoldDB" id="A0A2S6IM62"/>
<feature type="transmembrane region" description="Helical" evidence="2">
    <location>
        <begin position="111"/>
        <end position="129"/>
    </location>
</feature>
<dbReference type="RefSeq" id="WP_211291023.1">
    <property type="nucleotide sequence ID" value="NZ_PTJD01000006.1"/>
</dbReference>
<proteinExistence type="predicted"/>
<keyword evidence="4" id="KW-1185">Reference proteome</keyword>